<evidence type="ECO:0000313" key="1">
    <source>
        <dbReference type="EMBL" id="CAB4293594.1"/>
    </source>
</evidence>
<accession>A0A6J5W1E3</accession>
<dbReference type="Gene3D" id="1.25.40.10">
    <property type="entry name" value="Tetratricopeptide repeat domain"/>
    <property type="match status" value="1"/>
</dbReference>
<evidence type="ECO:0000313" key="2">
    <source>
        <dbReference type="Proteomes" id="UP000507245"/>
    </source>
</evidence>
<name>A0A6J5W1E3_PRUAR</name>
<organism evidence="1 2">
    <name type="scientific">Prunus armeniaca</name>
    <name type="common">Apricot</name>
    <name type="synonym">Armeniaca vulgaris</name>
    <dbReference type="NCBI Taxonomy" id="36596"/>
    <lineage>
        <taxon>Eukaryota</taxon>
        <taxon>Viridiplantae</taxon>
        <taxon>Streptophyta</taxon>
        <taxon>Embryophyta</taxon>
        <taxon>Tracheophyta</taxon>
        <taxon>Spermatophyta</taxon>
        <taxon>Magnoliopsida</taxon>
        <taxon>eudicotyledons</taxon>
        <taxon>Gunneridae</taxon>
        <taxon>Pentapetalae</taxon>
        <taxon>rosids</taxon>
        <taxon>fabids</taxon>
        <taxon>Rosales</taxon>
        <taxon>Rosaceae</taxon>
        <taxon>Amygdaloideae</taxon>
        <taxon>Amygdaleae</taxon>
        <taxon>Prunus</taxon>
    </lineage>
</organism>
<protein>
    <submittedName>
        <fullName evidence="1">Uncharacterized protein</fullName>
    </submittedName>
</protein>
<dbReference type="OrthoDB" id="1194174at2759"/>
<proteinExistence type="predicted"/>
<dbReference type="AlphaFoldDB" id="A0A6J5W1E3"/>
<keyword evidence="2" id="KW-1185">Reference proteome</keyword>
<dbReference type="EMBL" id="CAEKKB010000001">
    <property type="protein sequence ID" value="CAB4293594.1"/>
    <property type="molecule type" value="Genomic_DNA"/>
</dbReference>
<gene>
    <name evidence="1" type="ORF">ORAREDHAP_LOCUS2590</name>
</gene>
<sequence>MNQCSAVVSMYKQMLGCIGLHPKVSTLSIVINFLCPVNRVDLGFAVLTATLKHGLQPNAYSLTALLHGV</sequence>
<dbReference type="InterPro" id="IPR011990">
    <property type="entry name" value="TPR-like_helical_dom_sf"/>
</dbReference>
<reference evidence="2" key="1">
    <citation type="journal article" date="2020" name="Genome Biol.">
        <title>Gamete binning: chromosome-level and haplotype-resolved genome assembly enabled by high-throughput single-cell sequencing of gamete genomes.</title>
        <authorList>
            <person name="Campoy J.A."/>
            <person name="Sun H."/>
            <person name="Goel M."/>
            <person name="Jiao W.-B."/>
            <person name="Folz-Donahue K."/>
            <person name="Wang N."/>
            <person name="Rubio M."/>
            <person name="Liu C."/>
            <person name="Kukat C."/>
            <person name="Ruiz D."/>
            <person name="Huettel B."/>
            <person name="Schneeberger K."/>
        </authorList>
    </citation>
    <scope>NUCLEOTIDE SEQUENCE [LARGE SCALE GENOMIC DNA]</scope>
    <source>
        <strain evidence="2">cv. Rojo Pasion</strain>
    </source>
</reference>
<dbReference type="Proteomes" id="UP000507245">
    <property type="component" value="Unassembled WGS sequence"/>
</dbReference>